<dbReference type="Gene3D" id="3.40.50.2300">
    <property type="match status" value="1"/>
</dbReference>
<dbReference type="InterPro" id="IPR011006">
    <property type="entry name" value="CheY-like_superfamily"/>
</dbReference>
<sequence>MAKIPTYRRRKVRQVPILIVEDNADQWLIIRSALSQCFPEVEPIWLNNADQTIKYLETHAADPDKLPRLILSDLYLPRREDGLSVLEFVKNHEFYRKPPIIILSSSQDDEDIAKVYSFSVASYIVKPDSYREWLNCFYAFQRYWWGIVKLPLRPQ</sequence>
<evidence type="ECO:0000256" key="1">
    <source>
        <dbReference type="PROSITE-ProRule" id="PRU00169"/>
    </source>
</evidence>
<name>A0ABW6AP86_9BACT</name>
<accession>A0ABW6AP86</accession>
<proteinExistence type="predicted"/>
<reference evidence="4" key="1">
    <citation type="journal article" date="2019" name="Int. J. Syst. Evol. Microbiol.">
        <title>The Global Catalogue of Microorganisms (GCM) 10K type strain sequencing project: providing services to taxonomists for standard genome sequencing and annotation.</title>
        <authorList>
            <consortium name="The Broad Institute Genomics Platform"/>
            <consortium name="The Broad Institute Genome Sequencing Center for Infectious Disease"/>
            <person name="Wu L."/>
            <person name="Ma J."/>
        </authorList>
    </citation>
    <scope>NUCLEOTIDE SEQUENCE [LARGE SCALE GENOMIC DNA]</scope>
    <source>
        <strain evidence="4">KCTC 52490</strain>
    </source>
</reference>
<protein>
    <submittedName>
        <fullName evidence="3">Response regulator</fullName>
    </submittedName>
</protein>
<dbReference type="SUPFAM" id="SSF52172">
    <property type="entry name" value="CheY-like"/>
    <property type="match status" value="1"/>
</dbReference>
<keyword evidence="1" id="KW-0597">Phosphoprotein</keyword>
<gene>
    <name evidence="3" type="ORF">ACFS25_25550</name>
</gene>
<feature type="domain" description="Response regulatory" evidence="2">
    <location>
        <begin position="16"/>
        <end position="141"/>
    </location>
</feature>
<comment type="caution">
    <text evidence="3">The sequence shown here is derived from an EMBL/GenBank/DDBJ whole genome shotgun (WGS) entry which is preliminary data.</text>
</comment>
<feature type="modified residue" description="4-aspartylphosphate" evidence="1">
    <location>
        <position position="73"/>
    </location>
</feature>
<dbReference type="Pfam" id="PF00072">
    <property type="entry name" value="Response_reg"/>
    <property type="match status" value="1"/>
</dbReference>
<dbReference type="Proteomes" id="UP001597512">
    <property type="component" value="Unassembled WGS sequence"/>
</dbReference>
<dbReference type="RefSeq" id="WP_381506707.1">
    <property type="nucleotide sequence ID" value="NZ_JBHUOM010000023.1"/>
</dbReference>
<dbReference type="InterPro" id="IPR001789">
    <property type="entry name" value="Sig_transdc_resp-reg_receiver"/>
</dbReference>
<dbReference type="PANTHER" id="PTHR44520">
    <property type="entry name" value="RESPONSE REGULATOR RCP1-RELATED"/>
    <property type="match status" value="1"/>
</dbReference>
<dbReference type="PANTHER" id="PTHR44520:SF2">
    <property type="entry name" value="RESPONSE REGULATOR RCP1"/>
    <property type="match status" value="1"/>
</dbReference>
<organism evidence="3 4">
    <name type="scientific">Spirosoma flavum</name>
    <dbReference type="NCBI Taxonomy" id="2048557"/>
    <lineage>
        <taxon>Bacteria</taxon>
        <taxon>Pseudomonadati</taxon>
        <taxon>Bacteroidota</taxon>
        <taxon>Cytophagia</taxon>
        <taxon>Cytophagales</taxon>
        <taxon>Cytophagaceae</taxon>
        <taxon>Spirosoma</taxon>
    </lineage>
</organism>
<keyword evidence="4" id="KW-1185">Reference proteome</keyword>
<dbReference type="InterPro" id="IPR052893">
    <property type="entry name" value="TCS_response_regulator"/>
</dbReference>
<evidence type="ECO:0000259" key="2">
    <source>
        <dbReference type="PROSITE" id="PS50110"/>
    </source>
</evidence>
<dbReference type="EMBL" id="JBHUOM010000023">
    <property type="protein sequence ID" value="MFD2937172.1"/>
    <property type="molecule type" value="Genomic_DNA"/>
</dbReference>
<evidence type="ECO:0000313" key="3">
    <source>
        <dbReference type="EMBL" id="MFD2937172.1"/>
    </source>
</evidence>
<dbReference type="PROSITE" id="PS50110">
    <property type="entry name" value="RESPONSE_REGULATORY"/>
    <property type="match status" value="1"/>
</dbReference>
<dbReference type="SMART" id="SM00448">
    <property type="entry name" value="REC"/>
    <property type="match status" value="1"/>
</dbReference>
<evidence type="ECO:0000313" key="4">
    <source>
        <dbReference type="Proteomes" id="UP001597512"/>
    </source>
</evidence>